<dbReference type="SUPFAM" id="SSF51905">
    <property type="entry name" value="FAD/NAD(P)-binding domain"/>
    <property type="match status" value="2"/>
</dbReference>
<evidence type="ECO:0000313" key="7">
    <source>
        <dbReference type="Proteomes" id="UP000662914"/>
    </source>
</evidence>
<proteinExistence type="inferred from homology"/>
<dbReference type="KEGG" id="ddz:DSYM_19090"/>
<comment type="similarity">
    <text evidence="2">Belongs to the FAD-dependent oxidoreductase family.</text>
</comment>
<organism evidence="6 7">
    <name type="scientific">Candidatus Desulfobacillus denitrificans</name>
    <dbReference type="NCBI Taxonomy" id="2608985"/>
    <lineage>
        <taxon>Bacteria</taxon>
        <taxon>Pseudomonadati</taxon>
        <taxon>Pseudomonadota</taxon>
        <taxon>Betaproteobacteria</taxon>
        <taxon>Candidatus Desulfobacillus</taxon>
    </lineage>
</organism>
<name>A0A809R0P6_9PROT</name>
<evidence type="ECO:0000256" key="4">
    <source>
        <dbReference type="ARBA" id="ARBA00022827"/>
    </source>
</evidence>
<evidence type="ECO:0000259" key="5">
    <source>
        <dbReference type="Pfam" id="PF07992"/>
    </source>
</evidence>
<dbReference type="PRINTS" id="PR00411">
    <property type="entry name" value="PNDRDTASEI"/>
</dbReference>
<dbReference type="PANTHER" id="PTHR43429:SF3">
    <property type="entry name" value="NITRITE REDUCTASE [NAD(P)H]"/>
    <property type="match status" value="1"/>
</dbReference>
<gene>
    <name evidence="6" type="ORF">DSYM_19090</name>
</gene>
<keyword evidence="3" id="KW-0285">Flavoprotein</keyword>
<dbReference type="InterPro" id="IPR023753">
    <property type="entry name" value="FAD/NAD-binding_dom"/>
</dbReference>
<dbReference type="PRINTS" id="PR00368">
    <property type="entry name" value="FADPNR"/>
</dbReference>
<dbReference type="Proteomes" id="UP000662914">
    <property type="component" value="Chromosome"/>
</dbReference>
<evidence type="ECO:0000256" key="3">
    <source>
        <dbReference type="ARBA" id="ARBA00022630"/>
    </source>
</evidence>
<accession>A0A809R0P6</accession>
<dbReference type="AlphaFoldDB" id="A0A809R0P6"/>
<dbReference type="Pfam" id="PF07992">
    <property type="entry name" value="Pyr_redox_2"/>
    <property type="match status" value="1"/>
</dbReference>
<comment type="cofactor">
    <cofactor evidence="1">
        <name>FAD</name>
        <dbReference type="ChEBI" id="CHEBI:57692"/>
    </cofactor>
</comment>
<feature type="domain" description="FAD/NAD(P)-binding" evidence="5">
    <location>
        <begin position="9"/>
        <end position="290"/>
    </location>
</feature>
<evidence type="ECO:0000256" key="1">
    <source>
        <dbReference type="ARBA" id="ARBA00001974"/>
    </source>
</evidence>
<evidence type="ECO:0000313" key="6">
    <source>
        <dbReference type="EMBL" id="BBO21210.1"/>
    </source>
</evidence>
<dbReference type="Gene3D" id="3.50.50.60">
    <property type="entry name" value="FAD/NAD(P)-binding domain"/>
    <property type="match status" value="2"/>
</dbReference>
<dbReference type="EMBL" id="AP021857">
    <property type="protein sequence ID" value="BBO21210.1"/>
    <property type="molecule type" value="Genomic_DNA"/>
</dbReference>
<protein>
    <submittedName>
        <fullName evidence="6">NAD(P)/FAD-dependent oxidoreductase</fullName>
    </submittedName>
</protein>
<sequence length="349" mass="38808">MANAKNARHHIVIGSGVAGSQAAETLREREPDARVTILTLSSLLFYNRYDLPKVFRGHRDWREFLAFPAEYYKDYRIEVRRCSRVAGVDGSRRSITLEHKEEIRFDTLLVASGGRGYIPEELVEFRPLMHPFASYTEAVTAASVVPDRGHVIMLGGDMIGLDLARTLIDTRHRVTLVAGPQTFWPHEVTDDERPGLIAALENMGVEVVEGADAGGIASIEQGAKGLSARRVLFKDGTELYGDVVMPFFGLSPSVEFMLGSGTDIERGLLVNPALRTTGEGIYAAGDVCQIWSDAEKRYRFFYGWKNVRAMGDLAARNITGGDEPWVPAQDEQLHISDDGKIQSPFWEYE</sequence>
<dbReference type="PANTHER" id="PTHR43429">
    <property type="entry name" value="PYRIDINE NUCLEOTIDE-DISULFIDE OXIDOREDUCTASE DOMAIN-CONTAINING"/>
    <property type="match status" value="1"/>
</dbReference>
<dbReference type="GO" id="GO:0016491">
    <property type="term" value="F:oxidoreductase activity"/>
    <property type="evidence" value="ECO:0007669"/>
    <property type="project" value="InterPro"/>
</dbReference>
<keyword evidence="4" id="KW-0274">FAD</keyword>
<dbReference type="InterPro" id="IPR036188">
    <property type="entry name" value="FAD/NAD-bd_sf"/>
</dbReference>
<reference evidence="6" key="1">
    <citation type="journal article" name="DNA Res.">
        <title>The physiological potential of anammox bacteria as revealed by their core genome structure.</title>
        <authorList>
            <person name="Okubo T."/>
            <person name="Toyoda A."/>
            <person name="Fukuhara K."/>
            <person name="Uchiyama I."/>
            <person name="Harigaya Y."/>
            <person name="Kuroiwa M."/>
            <person name="Suzuki T."/>
            <person name="Murakami Y."/>
            <person name="Suwa Y."/>
            <person name="Takami H."/>
        </authorList>
    </citation>
    <scope>NUCLEOTIDE SEQUENCE</scope>
    <source>
        <strain evidence="6">317325-3</strain>
    </source>
</reference>
<evidence type="ECO:0000256" key="2">
    <source>
        <dbReference type="ARBA" id="ARBA00006442"/>
    </source>
</evidence>
<dbReference type="InterPro" id="IPR050260">
    <property type="entry name" value="FAD-bd_OxRdtase"/>
</dbReference>